<gene>
    <name evidence="2" type="ORF">KOI35_37270</name>
</gene>
<sequence>MVDAPPWDEYSRDRPRPGMSYPIGRDRLERALHETGAAVRSLSYVSSEPVHPLPPEHDLIQVFWFGRSRGRRLANATLPPVDALWMRVWAVPSERRREIAEALPDVLPTVGEWIAAALRRDPGTVWSTADHRLTVRHGPGGLRVDED</sequence>
<dbReference type="EMBL" id="JAHKKG010000013">
    <property type="protein sequence ID" value="MBU2669179.1"/>
    <property type="molecule type" value="Genomic_DNA"/>
</dbReference>
<dbReference type="RefSeq" id="WP_215793430.1">
    <property type="nucleotide sequence ID" value="NZ_JAHKKG010000013.1"/>
</dbReference>
<evidence type="ECO:0000313" key="2">
    <source>
        <dbReference type="EMBL" id="MBU2669179.1"/>
    </source>
</evidence>
<reference evidence="2 3" key="1">
    <citation type="submission" date="2021-06" db="EMBL/GenBank/DDBJ databases">
        <title>Actinoplanes lichenicola sp. nov., and Actinoplanes ovalisporus sp. nov., isolated from lichen in Thailand.</title>
        <authorList>
            <person name="Saeng-In P."/>
            <person name="Kanchanasin P."/>
            <person name="Yuki M."/>
            <person name="Kudo T."/>
            <person name="Ohkuma M."/>
            <person name="Phongsopitanun W."/>
            <person name="Tanasupawat S."/>
        </authorList>
    </citation>
    <scope>NUCLEOTIDE SEQUENCE [LARGE SCALE GENOMIC DNA]</scope>
    <source>
        <strain evidence="2 3">NBRC 110975</strain>
    </source>
</reference>
<accession>A0ABS5Z0F9</accession>
<name>A0ABS5Z0F9_9ACTN</name>
<feature type="region of interest" description="Disordered" evidence="1">
    <location>
        <begin position="1"/>
        <end position="22"/>
    </location>
</feature>
<evidence type="ECO:0000256" key="1">
    <source>
        <dbReference type="SAM" id="MobiDB-lite"/>
    </source>
</evidence>
<evidence type="ECO:0000313" key="3">
    <source>
        <dbReference type="Proteomes" id="UP001519654"/>
    </source>
</evidence>
<organism evidence="2 3">
    <name type="scientific">Paractinoplanes bogorensis</name>
    <dbReference type="NCBI Taxonomy" id="1610840"/>
    <lineage>
        <taxon>Bacteria</taxon>
        <taxon>Bacillati</taxon>
        <taxon>Actinomycetota</taxon>
        <taxon>Actinomycetes</taxon>
        <taxon>Micromonosporales</taxon>
        <taxon>Micromonosporaceae</taxon>
        <taxon>Paractinoplanes</taxon>
    </lineage>
</organism>
<keyword evidence="3" id="KW-1185">Reference proteome</keyword>
<dbReference type="Proteomes" id="UP001519654">
    <property type="component" value="Unassembled WGS sequence"/>
</dbReference>
<protein>
    <submittedName>
        <fullName evidence="2">Uncharacterized protein</fullName>
    </submittedName>
</protein>
<comment type="caution">
    <text evidence="2">The sequence shown here is derived from an EMBL/GenBank/DDBJ whole genome shotgun (WGS) entry which is preliminary data.</text>
</comment>
<proteinExistence type="predicted"/>